<evidence type="ECO:0000313" key="6">
    <source>
        <dbReference type="EMBL" id="TEB25099.1"/>
    </source>
</evidence>
<dbReference type="STRING" id="71717.A0A4Y7SV22"/>
<evidence type="ECO:0000259" key="5">
    <source>
        <dbReference type="PROSITE" id="PS50103"/>
    </source>
</evidence>
<feature type="zinc finger region" description="C3H1-type" evidence="3">
    <location>
        <begin position="278"/>
        <end position="306"/>
    </location>
</feature>
<evidence type="ECO:0000256" key="3">
    <source>
        <dbReference type="PROSITE-ProRule" id="PRU00723"/>
    </source>
</evidence>
<feature type="region of interest" description="Disordered" evidence="4">
    <location>
        <begin position="348"/>
        <end position="490"/>
    </location>
</feature>
<protein>
    <recommendedName>
        <fullName evidence="5">C3H1-type domain-containing protein</fullName>
    </recommendedName>
</protein>
<reference evidence="6 7" key="1">
    <citation type="journal article" date="2019" name="Nat. Ecol. Evol.">
        <title>Megaphylogeny resolves global patterns of mushroom evolution.</title>
        <authorList>
            <person name="Varga T."/>
            <person name="Krizsan K."/>
            <person name="Foldi C."/>
            <person name="Dima B."/>
            <person name="Sanchez-Garcia M."/>
            <person name="Sanchez-Ramirez S."/>
            <person name="Szollosi G.J."/>
            <person name="Szarkandi J.G."/>
            <person name="Papp V."/>
            <person name="Albert L."/>
            <person name="Andreopoulos W."/>
            <person name="Angelini C."/>
            <person name="Antonin V."/>
            <person name="Barry K.W."/>
            <person name="Bougher N.L."/>
            <person name="Buchanan P."/>
            <person name="Buyck B."/>
            <person name="Bense V."/>
            <person name="Catcheside P."/>
            <person name="Chovatia M."/>
            <person name="Cooper J."/>
            <person name="Damon W."/>
            <person name="Desjardin D."/>
            <person name="Finy P."/>
            <person name="Geml J."/>
            <person name="Haridas S."/>
            <person name="Hughes K."/>
            <person name="Justo A."/>
            <person name="Karasinski D."/>
            <person name="Kautmanova I."/>
            <person name="Kiss B."/>
            <person name="Kocsube S."/>
            <person name="Kotiranta H."/>
            <person name="LaButti K.M."/>
            <person name="Lechner B.E."/>
            <person name="Liimatainen K."/>
            <person name="Lipzen A."/>
            <person name="Lukacs Z."/>
            <person name="Mihaltcheva S."/>
            <person name="Morgado L.N."/>
            <person name="Niskanen T."/>
            <person name="Noordeloos M.E."/>
            <person name="Ohm R.A."/>
            <person name="Ortiz-Santana B."/>
            <person name="Ovrebo C."/>
            <person name="Racz N."/>
            <person name="Riley R."/>
            <person name="Savchenko A."/>
            <person name="Shiryaev A."/>
            <person name="Soop K."/>
            <person name="Spirin V."/>
            <person name="Szebenyi C."/>
            <person name="Tomsovsky M."/>
            <person name="Tulloss R.E."/>
            <person name="Uehling J."/>
            <person name="Grigoriev I.V."/>
            <person name="Vagvolgyi C."/>
            <person name="Papp T."/>
            <person name="Martin F.M."/>
            <person name="Miettinen O."/>
            <person name="Hibbett D.S."/>
            <person name="Nagy L.G."/>
        </authorList>
    </citation>
    <scope>NUCLEOTIDE SEQUENCE [LARGE SCALE GENOMIC DNA]</scope>
    <source>
        <strain evidence="6 7">FP101781</strain>
    </source>
</reference>
<dbReference type="InterPro" id="IPR011990">
    <property type="entry name" value="TPR-like_helical_dom_sf"/>
</dbReference>
<feature type="domain" description="C3H1-type" evidence="5">
    <location>
        <begin position="244"/>
        <end position="271"/>
    </location>
</feature>
<proteinExistence type="predicted"/>
<dbReference type="EMBL" id="QPFP01000060">
    <property type="protein sequence ID" value="TEB25099.1"/>
    <property type="molecule type" value="Genomic_DNA"/>
</dbReference>
<keyword evidence="1 2" id="KW-0802">TPR repeat</keyword>
<dbReference type="Pfam" id="PF13414">
    <property type="entry name" value="TPR_11"/>
    <property type="match status" value="1"/>
</dbReference>
<evidence type="ECO:0000256" key="1">
    <source>
        <dbReference type="ARBA" id="ARBA00022803"/>
    </source>
</evidence>
<dbReference type="SUPFAM" id="SSF48452">
    <property type="entry name" value="TPR-like"/>
    <property type="match status" value="1"/>
</dbReference>
<dbReference type="PANTHER" id="PTHR46423:SF1">
    <property type="entry name" value="RNA POLYMERASE II-ASSOCIATED PROTEIN 3"/>
    <property type="match status" value="1"/>
</dbReference>
<dbReference type="GO" id="GO:0101031">
    <property type="term" value="C:protein folding chaperone complex"/>
    <property type="evidence" value="ECO:0007669"/>
    <property type="project" value="TreeGrafter"/>
</dbReference>
<dbReference type="PROSITE" id="PS50005">
    <property type="entry name" value="TPR"/>
    <property type="match status" value="2"/>
</dbReference>
<feature type="compositionally biased region" description="Basic residues" evidence="4">
    <location>
        <begin position="410"/>
        <end position="428"/>
    </location>
</feature>
<dbReference type="Gene3D" id="3.30.1370.210">
    <property type="match status" value="1"/>
</dbReference>
<dbReference type="AlphaFoldDB" id="A0A4Y7SV22"/>
<keyword evidence="3" id="KW-0862">Zinc</keyword>
<dbReference type="SMART" id="SM00356">
    <property type="entry name" value="ZnF_C3H1"/>
    <property type="match status" value="2"/>
</dbReference>
<dbReference type="PROSITE" id="PS50103">
    <property type="entry name" value="ZF_C3H1"/>
    <property type="match status" value="2"/>
</dbReference>
<keyword evidence="3" id="KW-0863">Zinc-finger</keyword>
<keyword evidence="7" id="KW-1185">Reference proteome</keyword>
<evidence type="ECO:0000313" key="7">
    <source>
        <dbReference type="Proteomes" id="UP000298030"/>
    </source>
</evidence>
<dbReference type="Gene3D" id="1.25.40.10">
    <property type="entry name" value="Tetratricopeptide repeat domain"/>
    <property type="match status" value="1"/>
</dbReference>
<feature type="zinc finger region" description="C3H1-type" evidence="3">
    <location>
        <begin position="244"/>
        <end position="271"/>
    </location>
</feature>
<dbReference type="GO" id="GO:0008270">
    <property type="term" value="F:zinc ion binding"/>
    <property type="evidence" value="ECO:0007669"/>
    <property type="project" value="UniProtKB-KW"/>
</dbReference>
<feature type="compositionally biased region" description="Basic and acidic residues" evidence="4">
    <location>
        <begin position="376"/>
        <end position="409"/>
    </location>
</feature>
<organism evidence="6 7">
    <name type="scientific">Coprinellus micaceus</name>
    <name type="common">Glistening ink-cap mushroom</name>
    <name type="synonym">Coprinus micaceus</name>
    <dbReference type="NCBI Taxonomy" id="71717"/>
    <lineage>
        <taxon>Eukaryota</taxon>
        <taxon>Fungi</taxon>
        <taxon>Dikarya</taxon>
        <taxon>Basidiomycota</taxon>
        <taxon>Agaricomycotina</taxon>
        <taxon>Agaricomycetes</taxon>
        <taxon>Agaricomycetidae</taxon>
        <taxon>Agaricales</taxon>
        <taxon>Agaricineae</taxon>
        <taxon>Psathyrellaceae</taxon>
        <taxon>Coprinellus</taxon>
    </lineage>
</organism>
<dbReference type="Proteomes" id="UP000298030">
    <property type="component" value="Unassembled WGS sequence"/>
</dbReference>
<dbReference type="SMART" id="SM00028">
    <property type="entry name" value="TPR"/>
    <property type="match status" value="3"/>
</dbReference>
<comment type="caution">
    <text evidence="6">The sequence shown here is derived from an EMBL/GenBank/DDBJ whole genome shotgun (WGS) entry which is preliminary data.</text>
</comment>
<evidence type="ECO:0000256" key="4">
    <source>
        <dbReference type="SAM" id="MobiDB-lite"/>
    </source>
</evidence>
<keyword evidence="3" id="KW-0479">Metal-binding</keyword>
<dbReference type="InterPro" id="IPR051966">
    <property type="entry name" value="RPAP3"/>
</dbReference>
<sequence>MSETPFNITQLIMSPKTTLENLDDVDSDSDDELPFMQAVTKEELRLGRVEKRVQKKAEKHGKAEVFRRMGDELFSKEKYQEAYIPYLEAVEIWPSNFDYYIKLALTYSKLGWYEEAAHASTRALTLDPKSIEARYLRGVARLEQRLLRAAKTDLEIVTTHDATHKRANDALQSVLKALEAGSKLGNHTIPLDTAPTPAETSEAGVASTEAVETVVPELDFSYPHYDDQALEMDTLSNTSDCNHRGNGVPCRFYNRAGCAKASLCPFSHAPDEKSVRDDLGRNVCIYFLLDACKFGSAKCVYSHARFYLPKEHGWWNSEEETAKVKSILELSEKTVKERRSYVSQLQMLARQAKKEAKKAALPPKPPKTPKTPKLPDAPKADADKEAVGREGDAKGVGEKETVSKDGEKKRSSKRSTTRKGGKSRPKRPAKTEASASKADAISDEGSATAVSSSGLTPERKEDDAGLTTEYKLPSEARRSEITPEPDVLSY</sequence>
<feature type="domain" description="C3H1-type" evidence="5">
    <location>
        <begin position="278"/>
        <end position="306"/>
    </location>
</feature>
<evidence type="ECO:0000256" key="2">
    <source>
        <dbReference type="PROSITE-ProRule" id="PRU00339"/>
    </source>
</evidence>
<dbReference type="InterPro" id="IPR000571">
    <property type="entry name" value="Znf_CCCH"/>
</dbReference>
<accession>A0A4Y7SV22</accession>
<feature type="repeat" description="TPR" evidence="2">
    <location>
        <begin position="63"/>
        <end position="96"/>
    </location>
</feature>
<name>A0A4Y7SV22_COPMI</name>
<dbReference type="OrthoDB" id="629492at2759"/>
<dbReference type="PANTHER" id="PTHR46423">
    <property type="entry name" value="RNA POLYMERASE II-ASSOCIATED PROTEIN 3"/>
    <property type="match status" value="1"/>
</dbReference>
<feature type="compositionally biased region" description="Basic and acidic residues" evidence="4">
    <location>
        <begin position="472"/>
        <end position="481"/>
    </location>
</feature>
<feature type="repeat" description="TPR" evidence="2">
    <location>
        <begin position="97"/>
        <end position="130"/>
    </location>
</feature>
<dbReference type="InterPro" id="IPR019734">
    <property type="entry name" value="TPR_rpt"/>
</dbReference>
<gene>
    <name evidence="6" type="ORF">FA13DRAFT_1777584</name>
</gene>